<keyword evidence="2" id="KW-1185">Reference proteome</keyword>
<organism evidence="1 2">
    <name type="scientific">Elysia marginata</name>
    <dbReference type="NCBI Taxonomy" id="1093978"/>
    <lineage>
        <taxon>Eukaryota</taxon>
        <taxon>Metazoa</taxon>
        <taxon>Spiralia</taxon>
        <taxon>Lophotrochozoa</taxon>
        <taxon>Mollusca</taxon>
        <taxon>Gastropoda</taxon>
        <taxon>Heterobranchia</taxon>
        <taxon>Euthyneura</taxon>
        <taxon>Panpulmonata</taxon>
        <taxon>Sacoglossa</taxon>
        <taxon>Placobranchoidea</taxon>
        <taxon>Plakobranchidae</taxon>
        <taxon>Elysia</taxon>
    </lineage>
</organism>
<gene>
    <name evidence="1" type="ORF">ElyMa_004641700</name>
</gene>
<dbReference type="AlphaFoldDB" id="A0AAV4I3R0"/>
<sequence length="116" mass="13361">MQNVSLEISFTHLDFTFQESYPQIFRGCVGFTEVTGWFNLSHMRIDVIILRCVKDWHFSLPQLTRPETSNLRNTTDPMQLHPLSVKLIAGNLISCPTAEQHNHHQRSETPSRPLSS</sequence>
<dbReference type="EMBL" id="BMAT01009309">
    <property type="protein sequence ID" value="GFS03804.1"/>
    <property type="molecule type" value="Genomic_DNA"/>
</dbReference>
<dbReference type="Proteomes" id="UP000762676">
    <property type="component" value="Unassembled WGS sequence"/>
</dbReference>
<comment type="caution">
    <text evidence="1">The sequence shown here is derived from an EMBL/GenBank/DDBJ whole genome shotgun (WGS) entry which is preliminary data.</text>
</comment>
<name>A0AAV4I3R0_9GAST</name>
<evidence type="ECO:0000313" key="2">
    <source>
        <dbReference type="Proteomes" id="UP000762676"/>
    </source>
</evidence>
<proteinExistence type="predicted"/>
<accession>A0AAV4I3R0</accession>
<reference evidence="1 2" key="1">
    <citation type="journal article" date="2021" name="Elife">
        <title>Chloroplast acquisition without the gene transfer in kleptoplastic sea slugs, Plakobranchus ocellatus.</title>
        <authorList>
            <person name="Maeda T."/>
            <person name="Takahashi S."/>
            <person name="Yoshida T."/>
            <person name="Shimamura S."/>
            <person name="Takaki Y."/>
            <person name="Nagai Y."/>
            <person name="Toyoda A."/>
            <person name="Suzuki Y."/>
            <person name="Arimoto A."/>
            <person name="Ishii H."/>
            <person name="Satoh N."/>
            <person name="Nishiyama T."/>
            <person name="Hasebe M."/>
            <person name="Maruyama T."/>
            <person name="Minagawa J."/>
            <person name="Obokata J."/>
            <person name="Shigenobu S."/>
        </authorList>
    </citation>
    <scope>NUCLEOTIDE SEQUENCE [LARGE SCALE GENOMIC DNA]</scope>
</reference>
<protein>
    <submittedName>
        <fullName evidence="1">Uncharacterized protein</fullName>
    </submittedName>
</protein>
<evidence type="ECO:0000313" key="1">
    <source>
        <dbReference type="EMBL" id="GFS03804.1"/>
    </source>
</evidence>